<dbReference type="EnsemblMetazoa" id="XM_014394439.2">
    <property type="protein sequence ID" value="XP_014249925.1"/>
    <property type="gene ID" value="LOC106666904"/>
</dbReference>
<dbReference type="SUPFAM" id="SSF51445">
    <property type="entry name" value="(Trans)glycosidases"/>
    <property type="match status" value="1"/>
</dbReference>
<dbReference type="InterPro" id="IPR031984">
    <property type="entry name" value="SLC3A2_N"/>
</dbReference>
<dbReference type="Gene3D" id="3.90.400.10">
    <property type="entry name" value="Oligo-1,6-glucosidase, Domain 2"/>
    <property type="match status" value="1"/>
</dbReference>
<keyword evidence="6" id="KW-1133">Transmembrane helix</keyword>
<dbReference type="GO" id="GO:0016324">
    <property type="term" value="C:apical plasma membrane"/>
    <property type="evidence" value="ECO:0007669"/>
    <property type="project" value="TreeGrafter"/>
</dbReference>
<keyword evidence="9" id="KW-1185">Reference proteome</keyword>
<proteinExistence type="inferred from homology"/>
<evidence type="ECO:0000256" key="2">
    <source>
        <dbReference type="ARBA" id="ARBA00008061"/>
    </source>
</evidence>
<name>A0A8I6RXS2_CIMLE</name>
<dbReference type="PANTHER" id="PTHR46673">
    <property type="entry name" value="4F2 CELL-SURFACE ANTIGEN HEAVY CHAIN"/>
    <property type="match status" value="1"/>
</dbReference>
<dbReference type="InterPro" id="IPR006047">
    <property type="entry name" value="GH13_cat_dom"/>
</dbReference>
<comment type="catalytic activity">
    <reaction evidence="1">
        <text>Hydrolysis of terminal, non-reducing (1-&gt;4)-linked alpha-D-glucose residues with release of alpha-D-glucose.</text>
        <dbReference type="EC" id="3.2.1.20"/>
    </reaction>
</comment>
<evidence type="ECO:0000313" key="9">
    <source>
        <dbReference type="Proteomes" id="UP000494040"/>
    </source>
</evidence>
<dbReference type="InterPro" id="IPR042280">
    <property type="entry name" value="SLC3A2"/>
</dbReference>
<dbReference type="FunFam" id="3.90.400.10:FF:000001">
    <property type="entry name" value="Maltase A3, isoform A"/>
    <property type="match status" value="1"/>
</dbReference>
<dbReference type="GO" id="GO:1904273">
    <property type="term" value="P:L-alanine import across plasma membrane"/>
    <property type="evidence" value="ECO:0007669"/>
    <property type="project" value="TreeGrafter"/>
</dbReference>
<dbReference type="RefSeq" id="XP_014249925.1">
    <property type="nucleotide sequence ID" value="XM_014394439.2"/>
</dbReference>
<evidence type="ECO:0000259" key="7">
    <source>
        <dbReference type="SMART" id="SM00642"/>
    </source>
</evidence>
<comment type="similarity">
    <text evidence="2">Belongs to the glycosyl hydrolase 13 family.</text>
</comment>
<dbReference type="GO" id="GO:0016323">
    <property type="term" value="C:basolateral plasma membrane"/>
    <property type="evidence" value="ECO:0007669"/>
    <property type="project" value="TreeGrafter"/>
</dbReference>
<dbReference type="GeneID" id="106666904"/>
<keyword evidence="5" id="KW-0378">Hydrolase</keyword>
<dbReference type="PANTHER" id="PTHR46673:SF1">
    <property type="entry name" value="4F2 CELL-SURFACE ANTIGEN HEAVY CHAIN"/>
    <property type="match status" value="1"/>
</dbReference>
<evidence type="ECO:0000313" key="8">
    <source>
        <dbReference type="EnsemblMetazoa" id="XP_014249925.1"/>
    </source>
</evidence>
<keyword evidence="5" id="KW-0326">Glycosidase</keyword>
<reference evidence="8" key="1">
    <citation type="submission" date="2022-01" db="UniProtKB">
        <authorList>
            <consortium name="EnsemblMetazoa"/>
        </authorList>
    </citation>
    <scope>IDENTIFICATION</scope>
</reference>
<dbReference type="AlphaFoldDB" id="A0A8I6RXS2"/>
<protein>
    <recommendedName>
        <fullName evidence="3">alpha-glucosidase</fullName>
        <ecNumber evidence="3">3.2.1.20</ecNumber>
    </recommendedName>
</protein>
<evidence type="ECO:0000256" key="5">
    <source>
        <dbReference type="ARBA" id="ARBA00023295"/>
    </source>
</evidence>
<keyword evidence="6" id="KW-0472">Membrane</keyword>
<keyword evidence="6" id="KW-0812">Transmembrane</keyword>
<dbReference type="Gene3D" id="3.20.20.80">
    <property type="entry name" value="Glycosidases"/>
    <property type="match status" value="1"/>
</dbReference>
<dbReference type="OrthoDB" id="204980at2759"/>
<dbReference type="GO" id="GO:0004558">
    <property type="term" value="F:alpha-1,4-glucosidase activity"/>
    <property type="evidence" value="ECO:0007669"/>
    <property type="project" value="UniProtKB-EC"/>
</dbReference>
<organism evidence="8 9">
    <name type="scientific">Cimex lectularius</name>
    <name type="common">Bed bug</name>
    <name type="synonym">Acanthia lectularia</name>
    <dbReference type="NCBI Taxonomy" id="79782"/>
    <lineage>
        <taxon>Eukaryota</taxon>
        <taxon>Metazoa</taxon>
        <taxon>Ecdysozoa</taxon>
        <taxon>Arthropoda</taxon>
        <taxon>Hexapoda</taxon>
        <taxon>Insecta</taxon>
        <taxon>Pterygota</taxon>
        <taxon>Neoptera</taxon>
        <taxon>Paraneoptera</taxon>
        <taxon>Hemiptera</taxon>
        <taxon>Heteroptera</taxon>
        <taxon>Panheteroptera</taxon>
        <taxon>Cimicomorpha</taxon>
        <taxon>Cimicidae</taxon>
        <taxon>Cimex</taxon>
    </lineage>
</organism>
<dbReference type="KEGG" id="clec:106666904"/>
<evidence type="ECO:0000256" key="3">
    <source>
        <dbReference type="ARBA" id="ARBA00012741"/>
    </source>
</evidence>
<dbReference type="SMART" id="SM00642">
    <property type="entry name" value="Aamy"/>
    <property type="match status" value="1"/>
</dbReference>
<sequence>MEANSKLSPDDKEASEMLVDQSNAKIDILLQEGPQNNGDTVISIAEVSQAFVGMGKEELMKFANDPFWVKLRWFLFALFWLMWLGMLAGAVAIIFFAPKCSPPVQEPLGDQALYQVDLGDYYDQKENPIKAFENKVHYLEELGVTSVLFNSLMKSSEEGLDHVVDFKQLHPELGTLDQLKNLLTMLKEKGMHTFLKVVPNFSSIHHEWFNKSVSNIPPFNDYYVWKEGKTSDDPPNNWLSVTGGKAWTWNNERQLFYLHQFKETQPDLNFRNKDVVNYFKDVFKNWLDVGFDGIHVDKVEYLFEDEQLEDEYIDHTVQNKIHDDYLFWTHLKTTYLDESIECLKEWSETIRNASGLVSATGVMENNDANVDLAYLPFTGSSEPVEIIQHLQNYINHNLERQNKTWLWEIDGLGEEEAFAMDALMLLLPGSTMLNNGRELNLKNLTSLSVNEEASSAEHNETVMKVDLLEYYKEMINVKKSLTPTEYKTKLGYTENLLLLARLNEKSEGYVFLSDIGEGEGVTLSANYPNVNNFVPILYSTYFKRNNPDLFADKKNGSVTHVSMSPYSYVLFKCN</sequence>
<dbReference type="GO" id="GO:0005975">
    <property type="term" value="P:carbohydrate metabolic process"/>
    <property type="evidence" value="ECO:0007669"/>
    <property type="project" value="InterPro"/>
</dbReference>
<dbReference type="GO" id="GO:1903801">
    <property type="term" value="P:L-leucine import across plasma membrane"/>
    <property type="evidence" value="ECO:0007669"/>
    <property type="project" value="TreeGrafter"/>
</dbReference>
<dbReference type="GO" id="GO:0015180">
    <property type="term" value="F:L-alanine transmembrane transporter activity"/>
    <property type="evidence" value="ECO:0007669"/>
    <property type="project" value="TreeGrafter"/>
</dbReference>
<dbReference type="InterPro" id="IPR045857">
    <property type="entry name" value="O16G_dom_2"/>
</dbReference>
<dbReference type="GO" id="GO:0015190">
    <property type="term" value="F:L-leucine transmembrane transporter activity"/>
    <property type="evidence" value="ECO:0007669"/>
    <property type="project" value="TreeGrafter"/>
</dbReference>
<evidence type="ECO:0000256" key="6">
    <source>
        <dbReference type="SAM" id="Phobius"/>
    </source>
</evidence>
<evidence type="ECO:0000256" key="1">
    <source>
        <dbReference type="ARBA" id="ARBA00001657"/>
    </source>
</evidence>
<dbReference type="Pfam" id="PF16028">
    <property type="entry name" value="SLC3A2_N"/>
    <property type="match status" value="1"/>
</dbReference>
<dbReference type="GO" id="GO:0015823">
    <property type="term" value="P:phenylalanine transport"/>
    <property type="evidence" value="ECO:0007669"/>
    <property type="project" value="TreeGrafter"/>
</dbReference>
<evidence type="ECO:0000256" key="4">
    <source>
        <dbReference type="ARBA" id="ARBA00023180"/>
    </source>
</evidence>
<dbReference type="Pfam" id="PF00128">
    <property type="entry name" value="Alpha-amylase"/>
    <property type="match status" value="1"/>
</dbReference>
<keyword evidence="4" id="KW-0325">Glycoprotein</keyword>
<accession>A0A8I6RXS2</accession>
<dbReference type="Proteomes" id="UP000494040">
    <property type="component" value="Unassembled WGS sequence"/>
</dbReference>
<dbReference type="EC" id="3.2.1.20" evidence="3"/>
<dbReference type="InterPro" id="IPR017853">
    <property type="entry name" value="GH"/>
</dbReference>
<feature type="domain" description="Glycosyl hydrolase family 13 catalytic" evidence="7">
    <location>
        <begin position="115"/>
        <end position="478"/>
    </location>
</feature>
<feature type="transmembrane region" description="Helical" evidence="6">
    <location>
        <begin position="73"/>
        <end position="97"/>
    </location>
</feature>
<dbReference type="GO" id="GO:0015173">
    <property type="term" value="F:aromatic amino acid transmembrane transporter activity"/>
    <property type="evidence" value="ECO:0007669"/>
    <property type="project" value="TreeGrafter"/>
</dbReference>